<proteinExistence type="predicted"/>
<dbReference type="AlphaFoldDB" id="A0A645FC66"/>
<dbReference type="EMBL" id="VSSQ01058235">
    <property type="protein sequence ID" value="MPN11965.1"/>
    <property type="molecule type" value="Genomic_DNA"/>
</dbReference>
<sequence length="137" mass="14544">MPAAGERVVASLQHQLIGTEVGVCRQRRSLAGLEVQVVRTRGPAVFLGQIVGLVHQVDRDAEALHGLLRTGDRLEDQPGRSASLEALHLGGHVTEHAVLRGDLPLGDDVVGHLQQPADRAHGVVGRIDADDRVAGTE</sequence>
<comment type="caution">
    <text evidence="1">The sequence shown here is derived from an EMBL/GenBank/DDBJ whole genome shotgun (WGS) entry which is preliminary data.</text>
</comment>
<name>A0A645FC66_9ZZZZ</name>
<gene>
    <name evidence="1" type="ORF">SDC9_159274</name>
</gene>
<evidence type="ECO:0000313" key="1">
    <source>
        <dbReference type="EMBL" id="MPN11965.1"/>
    </source>
</evidence>
<organism evidence="1">
    <name type="scientific">bioreactor metagenome</name>
    <dbReference type="NCBI Taxonomy" id="1076179"/>
    <lineage>
        <taxon>unclassified sequences</taxon>
        <taxon>metagenomes</taxon>
        <taxon>ecological metagenomes</taxon>
    </lineage>
</organism>
<accession>A0A645FC66</accession>
<protein>
    <submittedName>
        <fullName evidence="1">Uncharacterized protein</fullName>
    </submittedName>
</protein>
<reference evidence="1" key="1">
    <citation type="submission" date="2019-08" db="EMBL/GenBank/DDBJ databases">
        <authorList>
            <person name="Kucharzyk K."/>
            <person name="Murdoch R.W."/>
            <person name="Higgins S."/>
            <person name="Loffler F."/>
        </authorList>
    </citation>
    <scope>NUCLEOTIDE SEQUENCE</scope>
</reference>